<evidence type="ECO:0000259" key="3">
    <source>
        <dbReference type="PROSITE" id="PS50948"/>
    </source>
</evidence>
<feature type="compositionally biased region" description="Low complexity" evidence="1">
    <location>
        <begin position="65"/>
        <end position="81"/>
    </location>
</feature>
<evidence type="ECO:0000256" key="1">
    <source>
        <dbReference type="SAM" id="MobiDB-lite"/>
    </source>
</evidence>
<feature type="compositionally biased region" description="Low complexity" evidence="1">
    <location>
        <begin position="120"/>
        <end position="134"/>
    </location>
</feature>
<feature type="chain" id="PRO_5010018615" evidence="2">
    <location>
        <begin position="19"/>
        <end position="406"/>
    </location>
</feature>
<organism evidence="4 6">
    <name type="scientific">Gibberella zeae (strain ATCC MYA-4620 / CBS 123657 / FGSC 9075 / NRRL 31084 / PH-1)</name>
    <name type="common">Wheat head blight fungus</name>
    <name type="synonym">Fusarium graminearum</name>
    <dbReference type="NCBI Taxonomy" id="229533"/>
    <lineage>
        <taxon>Eukaryota</taxon>
        <taxon>Fungi</taxon>
        <taxon>Dikarya</taxon>
        <taxon>Ascomycota</taxon>
        <taxon>Pezizomycotina</taxon>
        <taxon>Sordariomycetes</taxon>
        <taxon>Hypocreomycetidae</taxon>
        <taxon>Hypocreales</taxon>
        <taxon>Nectriaceae</taxon>
        <taxon>Fusarium</taxon>
    </lineage>
</organism>
<dbReference type="EMBL" id="HG970332">
    <property type="protein sequence ID" value="CEF74400.1"/>
    <property type="molecule type" value="Genomic_DNA"/>
</dbReference>
<dbReference type="VEuPathDB" id="FungiDB:FGRAMPH1_01G05189"/>
<reference evidence="5" key="4">
    <citation type="submission" date="2017-01" db="UniProtKB">
        <authorList>
            <consortium name="EnsemblFungi"/>
        </authorList>
    </citation>
    <scope>IDENTIFICATION</scope>
    <source>
        <strain evidence="5">PH-1 / ATCC MYA-4620 / FGSC 9075 / NRRL 31084</strain>
    </source>
</reference>
<protein>
    <submittedName>
        <fullName evidence="4">Chromosome 1, complete genome</fullName>
    </submittedName>
</protein>
<evidence type="ECO:0000313" key="6">
    <source>
        <dbReference type="Proteomes" id="UP000070720"/>
    </source>
</evidence>
<reference evidence="4 6" key="3">
    <citation type="journal article" date="2015" name="BMC Genomics">
        <title>The completed genome sequence of the pathogenic ascomycete fungus Fusarium graminearum.</title>
        <authorList>
            <person name="King R."/>
            <person name="Urban M."/>
            <person name="Hammond-Kosack M.C."/>
            <person name="Hassani-Pak K."/>
            <person name="Hammond-Kosack K.E."/>
        </authorList>
    </citation>
    <scope>NUCLEOTIDE SEQUENCE [LARGE SCALE GENOMIC DNA]</scope>
    <source>
        <strain evidence="6">ATCC MYA-4620 / CBS 123657 / FGSC 9075 / NRRL 31084 / PH-1</strain>
        <strain evidence="4">PH-1</strain>
    </source>
</reference>
<sequence length="406" mass="43413">MAAKLILTALIASLKVNGSPCKPNSSPSISLVFTSSAAFTTTTIDSSAELGLSTQSSIFDSTLDSTSTTLETSSSETFASETTRDGSSDSTVPASFTTTNSIVEESTTVESAVVTSLSSDPATTSSIASTTTTAEPQTPIGFYNGGFEDDSTSDARPWVIGRSVTIENDPANAHSGDRYALVKYPITGTGRPIDPLRQTISGLDPKKKYLLTFYWAFTDFYSLSNTGCDFWTYFGPAIELYKFKADGMPTNEYFKRQYLVTLVSITDKVDLVFYWRCSNSAPASPWAGAEIRVDDVSLVEYDPPCALVKPPPEDLVCGQIGSFPSSANSFLIGSEVLLGPFENCAQLCAENPECKTVAGVFGSGDVIGRNARCKLYSAMPKDLGFYTTTTGSGVFQPGCFECRPSK</sequence>
<dbReference type="eggNOG" id="ENOG502RNKX">
    <property type="taxonomic scope" value="Eukaryota"/>
</dbReference>
<evidence type="ECO:0000313" key="4">
    <source>
        <dbReference type="EMBL" id="CEF74400.1"/>
    </source>
</evidence>
<reference evidence="5 6" key="1">
    <citation type="journal article" date="2007" name="Science">
        <title>The Fusarium graminearum genome reveals a link between localized polymorphism and pathogen specialization.</title>
        <authorList>
            <person name="Cuomo C.A."/>
            <person name="Gueldener U."/>
            <person name="Xu J.-R."/>
            <person name="Trail F."/>
            <person name="Turgeon B.G."/>
            <person name="Di Pietro A."/>
            <person name="Walton J.D."/>
            <person name="Ma L.-J."/>
            <person name="Baker S.E."/>
            <person name="Rep M."/>
            <person name="Adam G."/>
            <person name="Antoniw J."/>
            <person name="Baldwin T."/>
            <person name="Calvo S.E."/>
            <person name="Chang Y.-L."/>
            <person name="DeCaprio D."/>
            <person name="Gale L.R."/>
            <person name="Gnerre S."/>
            <person name="Goswami R.S."/>
            <person name="Hammond-Kosack K."/>
            <person name="Harris L.J."/>
            <person name="Hilburn K."/>
            <person name="Kennell J.C."/>
            <person name="Kroken S."/>
            <person name="Magnuson J.K."/>
            <person name="Mannhaupt G."/>
            <person name="Mauceli E.W."/>
            <person name="Mewes H.-W."/>
            <person name="Mitterbauer R."/>
            <person name="Muehlbauer G."/>
            <person name="Muensterkoetter M."/>
            <person name="Nelson D."/>
            <person name="O'Donnell K."/>
            <person name="Ouellet T."/>
            <person name="Qi W."/>
            <person name="Quesneville H."/>
            <person name="Roncero M.I.G."/>
            <person name="Seong K.-Y."/>
            <person name="Tetko I.V."/>
            <person name="Urban M."/>
            <person name="Waalwijk C."/>
            <person name="Ward T.J."/>
            <person name="Yao J."/>
            <person name="Birren B.W."/>
            <person name="Kistler H.C."/>
        </authorList>
    </citation>
    <scope>NUCLEOTIDE SEQUENCE [LARGE SCALE GENOMIC DNA]</scope>
    <source>
        <strain evidence="6">ATCC MYA-4620 / CBS 123657 / FGSC 9075 / NRRL 31084 / PH-1</strain>
        <strain evidence="5">PH-1 / ATCC MYA-4620 / FGSC 9075 / NRRL 31084</strain>
    </source>
</reference>
<keyword evidence="6" id="KW-1185">Reference proteome</keyword>
<dbReference type="AlphaFoldDB" id="A0A098D7I4"/>
<feature type="signal peptide" evidence="2">
    <location>
        <begin position="1"/>
        <end position="18"/>
    </location>
</feature>
<dbReference type="InterPro" id="IPR003609">
    <property type="entry name" value="Pan_app"/>
</dbReference>
<dbReference type="Proteomes" id="UP000070720">
    <property type="component" value="Chromosome 1"/>
</dbReference>
<dbReference type="EnsemblFungi" id="CEF74400">
    <property type="protein sequence ID" value="CEF74400"/>
    <property type="gene ID" value="FGRRES_02154_M"/>
</dbReference>
<gene>
    <name evidence="5" type="primary">FG02154.1</name>
    <name evidence="4" type="ORF">FGRAMPH1_01T05189</name>
</gene>
<accession>A0A098D7I4</accession>
<feature type="region of interest" description="Disordered" evidence="1">
    <location>
        <begin position="65"/>
        <end position="95"/>
    </location>
</feature>
<evidence type="ECO:0000256" key="2">
    <source>
        <dbReference type="SAM" id="SignalP"/>
    </source>
</evidence>
<evidence type="ECO:0000313" key="5">
    <source>
        <dbReference type="EnsemblFungi" id="CEF74400"/>
    </source>
</evidence>
<name>A0A098D7I4_GIBZE</name>
<feature type="domain" description="Apple" evidence="3">
    <location>
        <begin position="317"/>
        <end position="399"/>
    </location>
</feature>
<keyword evidence="2" id="KW-0732">Signal</keyword>
<dbReference type="InParanoid" id="A0A098D7I4"/>
<reference evidence="5 6" key="2">
    <citation type="journal article" date="2010" name="Nature">
        <title>Comparative genomics reveals mobile pathogenicity chromosomes in Fusarium.</title>
        <authorList>
            <person name="Ma L.J."/>
            <person name="van der Does H.C."/>
            <person name="Borkovich K.A."/>
            <person name="Coleman J.J."/>
            <person name="Daboussi M.J."/>
            <person name="Di Pietro A."/>
            <person name="Dufresne M."/>
            <person name="Freitag M."/>
            <person name="Grabherr M."/>
            <person name="Henrissat B."/>
            <person name="Houterman P.M."/>
            <person name="Kang S."/>
            <person name="Shim W.B."/>
            <person name="Woloshuk C."/>
            <person name="Xie X."/>
            <person name="Xu J.R."/>
            <person name="Antoniw J."/>
            <person name="Baker S.E."/>
            <person name="Bluhm B.H."/>
            <person name="Breakspear A."/>
            <person name="Brown D.W."/>
            <person name="Butchko R.A."/>
            <person name="Chapman S."/>
            <person name="Coulson R."/>
            <person name="Coutinho P.M."/>
            <person name="Danchin E.G."/>
            <person name="Diener A."/>
            <person name="Gale L.R."/>
            <person name="Gardiner D.M."/>
            <person name="Goff S."/>
            <person name="Hammond-Kosack K.E."/>
            <person name="Hilburn K."/>
            <person name="Hua-Van A."/>
            <person name="Jonkers W."/>
            <person name="Kazan K."/>
            <person name="Kodira C.D."/>
            <person name="Koehrsen M."/>
            <person name="Kumar L."/>
            <person name="Lee Y.H."/>
            <person name="Li L."/>
            <person name="Manners J.M."/>
            <person name="Miranda-Saavedra D."/>
            <person name="Mukherjee M."/>
            <person name="Park G."/>
            <person name="Park J."/>
            <person name="Park S.Y."/>
            <person name="Proctor R.H."/>
            <person name="Regev A."/>
            <person name="Ruiz-Roldan M.C."/>
            <person name="Sain D."/>
            <person name="Sakthikumar S."/>
            <person name="Sykes S."/>
            <person name="Schwartz D.C."/>
            <person name="Turgeon B.G."/>
            <person name="Wapinski I."/>
            <person name="Yoder O."/>
            <person name="Young S."/>
            <person name="Zeng Q."/>
            <person name="Zhou S."/>
            <person name="Galagan J."/>
            <person name="Cuomo C.A."/>
            <person name="Kistler H.C."/>
            <person name="Rep M."/>
        </authorList>
    </citation>
    <scope>GENOME REANNOTATION</scope>
    <source>
        <strain evidence="6">ATCC MYA-4620 / CBS 123657 / FGSC 9075 / NRRL 31084 / PH-1</strain>
        <strain evidence="5">PH-1 / ATCC MYA-4620 / FGSC 9075 / NRRL 31084</strain>
    </source>
</reference>
<dbReference type="PROSITE" id="PS50948">
    <property type="entry name" value="PAN"/>
    <property type="match status" value="1"/>
</dbReference>
<feature type="region of interest" description="Disordered" evidence="1">
    <location>
        <begin position="120"/>
        <end position="140"/>
    </location>
</feature>
<proteinExistence type="predicted"/>
<accession>A0A0E0RT25</accession>